<dbReference type="EMBL" id="JASCZI010001196">
    <property type="protein sequence ID" value="MED6114517.1"/>
    <property type="molecule type" value="Genomic_DNA"/>
</dbReference>
<organism evidence="1 2">
    <name type="scientific">Stylosanthes scabra</name>
    <dbReference type="NCBI Taxonomy" id="79078"/>
    <lineage>
        <taxon>Eukaryota</taxon>
        <taxon>Viridiplantae</taxon>
        <taxon>Streptophyta</taxon>
        <taxon>Embryophyta</taxon>
        <taxon>Tracheophyta</taxon>
        <taxon>Spermatophyta</taxon>
        <taxon>Magnoliopsida</taxon>
        <taxon>eudicotyledons</taxon>
        <taxon>Gunneridae</taxon>
        <taxon>Pentapetalae</taxon>
        <taxon>rosids</taxon>
        <taxon>fabids</taxon>
        <taxon>Fabales</taxon>
        <taxon>Fabaceae</taxon>
        <taxon>Papilionoideae</taxon>
        <taxon>50 kb inversion clade</taxon>
        <taxon>dalbergioids sensu lato</taxon>
        <taxon>Dalbergieae</taxon>
        <taxon>Pterocarpus clade</taxon>
        <taxon>Stylosanthes</taxon>
    </lineage>
</organism>
<protein>
    <submittedName>
        <fullName evidence="1">Uncharacterized protein</fullName>
    </submittedName>
</protein>
<comment type="caution">
    <text evidence="1">The sequence shown here is derived from an EMBL/GenBank/DDBJ whole genome shotgun (WGS) entry which is preliminary data.</text>
</comment>
<sequence length="144" mass="15978">MEKEAPEKGRVMAPLTALVHNNGCAIDDDNIENNVPYDGPKSKAMSIKSSFTLETLNKNLYKKLGLRDNEVVGRMAYHIPHAVDARKWQLVDVDDDIACIFDMHAISGGFRTMYLYVEAEMGENLVKTPFVGQTINTQSSQASA</sequence>
<keyword evidence="2" id="KW-1185">Reference proteome</keyword>
<accession>A0ABU6QRQ5</accession>
<name>A0ABU6QRQ5_9FABA</name>
<proteinExistence type="predicted"/>
<evidence type="ECO:0000313" key="2">
    <source>
        <dbReference type="Proteomes" id="UP001341840"/>
    </source>
</evidence>
<reference evidence="1 2" key="1">
    <citation type="journal article" date="2023" name="Plants (Basel)">
        <title>Bridging the Gap: Combining Genomics and Transcriptomics Approaches to Understand Stylosanthes scabra, an Orphan Legume from the Brazilian Caatinga.</title>
        <authorList>
            <person name="Ferreira-Neto J.R.C."/>
            <person name="da Silva M.D."/>
            <person name="Binneck E."/>
            <person name="de Melo N.F."/>
            <person name="da Silva R.H."/>
            <person name="de Melo A.L.T.M."/>
            <person name="Pandolfi V."/>
            <person name="Bustamante F.O."/>
            <person name="Brasileiro-Vidal A.C."/>
            <person name="Benko-Iseppon A.M."/>
        </authorList>
    </citation>
    <scope>NUCLEOTIDE SEQUENCE [LARGE SCALE GENOMIC DNA]</scope>
    <source>
        <tissue evidence="1">Leaves</tissue>
    </source>
</reference>
<evidence type="ECO:0000313" key="1">
    <source>
        <dbReference type="EMBL" id="MED6114517.1"/>
    </source>
</evidence>
<dbReference type="Proteomes" id="UP001341840">
    <property type="component" value="Unassembled WGS sequence"/>
</dbReference>
<gene>
    <name evidence="1" type="ORF">PIB30_080984</name>
</gene>